<organism evidence="1 2">
    <name type="scientific">Spartinivicinus poritis</name>
    <dbReference type="NCBI Taxonomy" id="2994640"/>
    <lineage>
        <taxon>Bacteria</taxon>
        <taxon>Pseudomonadati</taxon>
        <taxon>Pseudomonadota</taxon>
        <taxon>Gammaproteobacteria</taxon>
        <taxon>Oceanospirillales</taxon>
        <taxon>Zooshikellaceae</taxon>
        <taxon>Spartinivicinus</taxon>
    </lineage>
</organism>
<keyword evidence="2" id="KW-1185">Reference proteome</keyword>
<sequence length="111" mass="12663">MLLPFSGNIKLELDPTCGIYFHESDYFDLVDWSGRAIREDKRGSIPAHIPPILQRLGVDVNTMQQLTRQFNRVVGPKEKIQQLSRQLGQTWLKGIRSAQQLFSIPINISSV</sequence>
<dbReference type="EMBL" id="JAPMOU010000006">
    <property type="protein sequence ID" value="MDE1461743.1"/>
    <property type="molecule type" value="Genomic_DNA"/>
</dbReference>
<dbReference type="RefSeq" id="WP_274688103.1">
    <property type="nucleotide sequence ID" value="NZ_JAPMOU010000006.1"/>
</dbReference>
<protein>
    <submittedName>
        <fullName evidence="1">Uncharacterized protein</fullName>
    </submittedName>
</protein>
<proteinExistence type="predicted"/>
<evidence type="ECO:0000313" key="2">
    <source>
        <dbReference type="Proteomes" id="UP001528823"/>
    </source>
</evidence>
<name>A0ABT5U8H5_9GAMM</name>
<comment type="caution">
    <text evidence="1">The sequence shown here is derived from an EMBL/GenBank/DDBJ whole genome shotgun (WGS) entry which is preliminary data.</text>
</comment>
<accession>A0ABT5U8H5</accession>
<dbReference type="Proteomes" id="UP001528823">
    <property type="component" value="Unassembled WGS sequence"/>
</dbReference>
<reference evidence="1 2" key="1">
    <citation type="submission" date="2022-11" db="EMBL/GenBank/DDBJ databases">
        <title>Spartinivicinus poritis sp. nov., isolated from scleractinian coral Porites lutea.</title>
        <authorList>
            <person name="Zhang G."/>
            <person name="Cai L."/>
            <person name="Wei Q."/>
        </authorList>
    </citation>
    <scope>NUCLEOTIDE SEQUENCE [LARGE SCALE GENOMIC DNA]</scope>
    <source>
        <strain evidence="1 2">A2-2</strain>
    </source>
</reference>
<gene>
    <name evidence="1" type="ORF">ORQ98_07160</name>
</gene>
<evidence type="ECO:0000313" key="1">
    <source>
        <dbReference type="EMBL" id="MDE1461743.1"/>
    </source>
</evidence>